<feature type="transmembrane region" description="Helical" evidence="1">
    <location>
        <begin position="6"/>
        <end position="23"/>
    </location>
</feature>
<keyword evidence="1" id="KW-0812">Transmembrane</keyword>
<proteinExistence type="predicted"/>
<organism evidence="2 3">
    <name type="scientific">Acinetobacter tianfuensis</name>
    <dbReference type="NCBI Taxonomy" id="2419603"/>
    <lineage>
        <taxon>Bacteria</taxon>
        <taxon>Pseudomonadati</taxon>
        <taxon>Pseudomonadota</taxon>
        <taxon>Gammaproteobacteria</taxon>
        <taxon>Moraxellales</taxon>
        <taxon>Moraxellaceae</taxon>
        <taxon>Acinetobacter</taxon>
    </lineage>
</organism>
<dbReference type="Proteomes" id="UP000282388">
    <property type="component" value="Unassembled WGS sequence"/>
</dbReference>
<feature type="transmembrane region" description="Helical" evidence="1">
    <location>
        <begin position="30"/>
        <end position="50"/>
    </location>
</feature>
<reference evidence="2 3" key="1">
    <citation type="submission" date="2018-09" db="EMBL/GenBank/DDBJ databases">
        <title>The draft genome of Acinetobacter spp. strains.</title>
        <authorList>
            <person name="Qin J."/>
            <person name="Feng Y."/>
            <person name="Zong Z."/>
        </authorList>
    </citation>
    <scope>NUCLEOTIDE SEQUENCE [LARGE SCALE GENOMIC DNA]</scope>
    <source>
        <strain evidence="2 3">WCHAc060012</strain>
    </source>
</reference>
<evidence type="ECO:0000256" key="1">
    <source>
        <dbReference type="SAM" id="Phobius"/>
    </source>
</evidence>
<keyword evidence="1" id="KW-0472">Membrane</keyword>
<comment type="caution">
    <text evidence="2">The sequence shown here is derived from an EMBL/GenBank/DDBJ whole genome shotgun (WGS) entry which is preliminary data.</text>
</comment>
<dbReference type="EMBL" id="RAXV01000025">
    <property type="protein sequence ID" value="RKG30344.1"/>
    <property type="molecule type" value="Genomic_DNA"/>
</dbReference>
<dbReference type="AlphaFoldDB" id="A0A3A8EK00"/>
<sequence length="158" mass="18317">MKLKSFFNSTFLLCLLLPTAFYFTVLKEGIITFGIGLFLCFCAYSIFFYSQNKKRPDDVSTSIISSFAFVAPILFSGLWAQMSSLTSRNFETYLEQHQCESTQKRYKYMVSKCENKVCKSVPASDAIYYCQSTNGYIYESRYIELYGPKYGIWDDKLN</sequence>
<gene>
    <name evidence="2" type="ORF">D7V32_11735</name>
</gene>
<protein>
    <submittedName>
        <fullName evidence="2">Uncharacterized protein</fullName>
    </submittedName>
</protein>
<feature type="transmembrane region" description="Helical" evidence="1">
    <location>
        <begin position="62"/>
        <end position="80"/>
    </location>
</feature>
<keyword evidence="3" id="KW-1185">Reference proteome</keyword>
<name>A0A3A8EK00_9GAMM</name>
<evidence type="ECO:0000313" key="3">
    <source>
        <dbReference type="Proteomes" id="UP000282388"/>
    </source>
</evidence>
<keyword evidence="1" id="KW-1133">Transmembrane helix</keyword>
<accession>A0A3A8EK00</accession>
<evidence type="ECO:0000313" key="2">
    <source>
        <dbReference type="EMBL" id="RKG30344.1"/>
    </source>
</evidence>